<reference evidence="2 3" key="1">
    <citation type="journal article" date="2018" name="Front. Plant Sci.">
        <title>Red Clover (Trifolium pratense) and Zigzag Clover (T. medium) - A Picture of Genomic Similarities and Differences.</title>
        <authorList>
            <person name="Dluhosova J."/>
            <person name="Istvanek J."/>
            <person name="Nedelnik J."/>
            <person name="Repkova J."/>
        </authorList>
    </citation>
    <scope>NUCLEOTIDE SEQUENCE [LARGE SCALE GENOMIC DNA]</scope>
    <source>
        <strain evidence="3">cv. 10/8</strain>
        <tissue evidence="2">Leaf</tissue>
    </source>
</reference>
<protein>
    <submittedName>
        <fullName evidence="2">Uncharacterized protein</fullName>
    </submittedName>
</protein>
<dbReference type="EMBL" id="LXQA010470598">
    <property type="protein sequence ID" value="MCI53887.1"/>
    <property type="molecule type" value="Genomic_DNA"/>
</dbReference>
<accession>A0A392T0I7</accession>
<keyword evidence="3" id="KW-1185">Reference proteome</keyword>
<evidence type="ECO:0000256" key="1">
    <source>
        <dbReference type="SAM" id="MobiDB-lite"/>
    </source>
</evidence>
<name>A0A392T0I7_9FABA</name>
<evidence type="ECO:0000313" key="3">
    <source>
        <dbReference type="Proteomes" id="UP000265520"/>
    </source>
</evidence>
<proteinExistence type="predicted"/>
<evidence type="ECO:0000313" key="2">
    <source>
        <dbReference type="EMBL" id="MCI53887.1"/>
    </source>
</evidence>
<dbReference type="Proteomes" id="UP000265520">
    <property type="component" value="Unassembled WGS sequence"/>
</dbReference>
<feature type="region of interest" description="Disordered" evidence="1">
    <location>
        <begin position="1"/>
        <end position="28"/>
    </location>
</feature>
<organism evidence="2 3">
    <name type="scientific">Trifolium medium</name>
    <dbReference type="NCBI Taxonomy" id="97028"/>
    <lineage>
        <taxon>Eukaryota</taxon>
        <taxon>Viridiplantae</taxon>
        <taxon>Streptophyta</taxon>
        <taxon>Embryophyta</taxon>
        <taxon>Tracheophyta</taxon>
        <taxon>Spermatophyta</taxon>
        <taxon>Magnoliopsida</taxon>
        <taxon>eudicotyledons</taxon>
        <taxon>Gunneridae</taxon>
        <taxon>Pentapetalae</taxon>
        <taxon>rosids</taxon>
        <taxon>fabids</taxon>
        <taxon>Fabales</taxon>
        <taxon>Fabaceae</taxon>
        <taxon>Papilionoideae</taxon>
        <taxon>50 kb inversion clade</taxon>
        <taxon>NPAAA clade</taxon>
        <taxon>Hologalegina</taxon>
        <taxon>IRL clade</taxon>
        <taxon>Trifolieae</taxon>
        <taxon>Trifolium</taxon>
    </lineage>
</organism>
<comment type="caution">
    <text evidence="2">The sequence shown here is derived from an EMBL/GenBank/DDBJ whole genome shotgun (WGS) entry which is preliminary data.</text>
</comment>
<dbReference type="AlphaFoldDB" id="A0A392T0I7"/>
<feature type="non-terminal residue" evidence="2">
    <location>
        <position position="28"/>
    </location>
</feature>
<sequence>MSHSEVIEDMSPENLASGDELGQFDSQF</sequence>